<accession>A0ABS0D1N1</accession>
<dbReference type="Gene3D" id="1.10.443.10">
    <property type="entry name" value="Intergrase catalytic core"/>
    <property type="match status" value="1"/>
</dbReference>
<reference evidence="2 3" key="1">
    <citation type="submission" date="2020-10" db="EMBL/GenBank/DDBJ databases">
        <title>Identification of Nocardia species via Next-generation sequencing and recognition of intraspecies genetic diversity.</title>
        <authorList>
            <person name="Li P."/>
            <person name="Li P."/>
            <person name="Lu B."/>
        </authorList>
    </citation>
    <scope>NUCLEOTIDE SEQUENCE [LARGE SCALE GENOMIC DNA]</scope>
    <source>
        <strain evidence="2 3">BJ06-0157</strain>
    </source>
</reference>
<dbReference type="RefSeq" id="WP_195133928.1">
    <property type="nucleotide sequence ID" value="NZ_JADLQX010000055.1"/>
</dbReference>
<dbReference type="EMBL" id="JADLQX010000055">
    <property type="protein sequence ID" value="MBF6302746.1"/>
    <property type="molecule type" value="Genomic_DNA"/>
</dbReference>
<sequence>MTSALATEADPFVLPMPGPDSPVVQDRWISPDNTHLNSRYSDDLWSLGPLTDNPGHHIHRIIWSNCPAALQQEMRLIIWTLINGELRPSYVKARSMQGRARDGVVSMRNCILEWLKLARWLHQRGVNRLRECTTEHWKAFAAERTAAQNHRGHALKLLRWLTDLWAFDQLSAQPSEVIAPPWETDGIDDYLPADTKEAGGENTTEPVDPAVIGPLLTWPIRLVENCGHDILAAWTERRRMIAQVNATDPTPETLEALKRYLLPRIEAQDPLPAMEHRGHGTTLNRLYIAAVTGAAYCQTVYLSDRLELPKLTAQRPGPCPMQIPVTGLIDGRPWREHLDFEEAPTLVRHLATAAAVVIMYLTGMRPQEARTLRSGCCPDPEPGSTGPHLIRAHHYKNVRDIDGHHVSAGAERDVPWVAIAPVVKAIRILERMVPEDELLFSSTHHDVVAQRKQHGALKASSLDQRVEQLIGWINTEAVARGLPHQRIPDDPLGNIGLSRLRRTLAWHIARRPGGLVALAIQYGHMRTVLDGRTASGYGSRARRGFHGELDVETALAAADTAARLRDATAAGAKISGPAARRALVAAAQLPRFEGALTTPKAAAKFLSRDGQVLFDNPDSFLICAFKRDMALCDPDSNATAPNQFACQAGCGNAVRTDSHARAARAYADALDLRAAHLPEPAGKRLRLNAIRFRNLANTHDAQARNASEVVA</sequence>
<dbReference type="InterPro" id="IPR011010">
    <property type="entry name" value="DNA_brk_join_enz"/>
</dbReference>
<name>A0ABS0D1N1_9NOCA</name>
<keyword evidence="1" id="KW-0233">DNA recombination</keyword>
<comment type="caution">
    <text evidence="2">The sequence shown here is derived from an EMBL/GenBank/DDBJ whole genome shotgun (WGS) entry which is preliminary data.</text>
</comment>
<proteinExistence type="predicted"/>
<evidence type="ECO:0000313" key="3">
    <source>
        <dbReference type="Proteomes" id="UP000702209"/>
    </source>
</evidence>
<dbReference type="Proteomes" id="UP000702209">
    <property type="component" value="Unassembled WGS sequence"/>
</dbReference>
<organism evidence="2 3">
    <name type="scientific">Nocardia amamiensis</name>
    <dbReference type="NCBI Taxonomy" id="404578"/>
    <lineage>
        <taxon>Bacteria</taxon>
        <taxon>Bacillati</taxon>
        <taxon>Actinomycetota</taxon>
        <taxon>Actinomycetes</taxon>
        <taxon>Mycobacteriales</taxon>
        <taxon>Nocardiaceae</taxon>
        <taxon>Nocardia</taxon>
    </lineage>
</organism>
<protein>
    <submittedName>
        <fullName evidence="2">Integrase</fullName>
    </submittedName>
</protein>
<evidence type="ECO:0000256" key="1">
    <source>
        <dbReference type="ARBA" id="ARBA00023172"/>
    </source>
</evidence>
<dbReference type="SUPFAM" id="SSF56349">
    <property type="entry name" value="DNA breaking-rejoining enzymes"/>
    <property type="match status" value="1"/>
</dbReference>
<keyword evidence="3" id="KW-1185">Reference proteome</keyword>
<dbReference type="InterPro" id="IPR013762">
    <property type="entry name" value="Integrase-like_cat_sf"/>
</dbReference>
<evidence type="ECO:0000313" key="2">
    <source>
        <dbReference type="EMBL" id="MBF6302746.1"/>
    </source>
</evidence>
<gene>
    <name evidence="2" type="ORF">IU459_35215</name>
</gene>